<name>A0A9P8MQ66_9HYPO</name>
<dbReference type="GeneID" id="68358729"/>
<keyword evidence="5" id="KW-0811">Translocation</keyword>
<evidence type="ECO:0000256" key="5">
    <source>
        <dbReference type="ARBA" id="ARBA00023010"/>
    </source>
</evidence>
<dbReference type="InterPro" id="IPR048883">
    <property type="entry name" value="Nup188_N-subdom_III"/>
</dbReference>
<dbReference type="InterPro" id="IPR018864">
    <property type="entry name" value="Nucleoporin_Nup188_N"/>
</dbReference>
<dbReference type="Pfam" id="PF10487">
    <property type="entry name" value="Nup188_N"/>
    <property type="match status" value="1"/>
</dbReference>
<dbReference type="GO" id="GO:0017056">
    <property type="term" value="F:structural constituent of nuclear pore"/>
    <property type="evidence" value="ECO:0007669"/>
    <property type="project" value="InterPro"/>
</dbReference>
<evidence type="ECO:0000256" key="8">
    <source>
        <dbReference type="ARBA" id="ARBA00038387"/>
    </source>
</evidence>
<proteinExistence type="inferred from homology"/>
<feature type="domain" description="Nucleoporin Nup188 N-terminal" evidence="10">
    <location>
        <begin position="54"/>
        <end position="433"/>
    </location>
</feature>
<keyword evidence="3" id="KW-0509">mRNA transport</keyword>
<keyword evidence="6" id="KW-0906">Nuclear pore complex</keyword>
<comment type="caution">
    <text evidence="13">The sequence shown here is derived from an EMBL/GenBank/DDBJ whole genome shotgun (WGS) entry which is preliminary data.</text>
</comment>
<dbReference type="GO" id="GO:0006606">
    <property type="term" value="P:protein import into nucleus"/>
    <property type="evidence" value="ECO:0007669"/>
    <property type="project" value="TreeGrafter"/>
</dbReference>
<keyword evidence="7" id="KW-0539">Nucleus</keyword>
<protein>
    <recommendedName>
        <fullName evidence="9">Nucleoporin NUP188</fullName>
    </recommendedName>
</protein>
<dbReference type="Pfam" id="PF21094">
    <property type="entry name" value="Nup188_SH3-like"/>
    <property type="match status" value="1"/>
</dbReference>
<comment type="subcellular location">
    <subcellularLocation>
        <location evidence="1">Nucleus</location>
        <location evidence="1">Nuclear pore complex</location>
    </subcellularLocation>
</comment>
<evidence type="ECO:0000313" key="13">
    <source>
        <dbReference type="EMBL" id="KAH0959139.1"/>
    </source>
</evidence>
<dbReference type="InterPro" id="IPR044840">
    <property type="entry name" value="Nup188"/>
</dbReference>
<evidence type="ECO:0000256" key="2">
    <source>
        <dbReference type="ARBA" id="ARBA00022448"/>
    </source>
</evidence>
<dbReference type="GO" id="GO:0044611">
    <property type="term" value="C:nuclear pore inner ring"/>
    <property type="evidence" value="ECO:0007669"/>
    <property type="project" value="TreeGrafter"/>
</dbReference>
<feature type="domain" description="Nucleoporin Nup188 N-terminal subdomain III" evidence="12">
    <location>
        <begin position="706"/>
        <end position="1154"/>
    </location>
</feature>
<evidence type="ECO:0000313" key="14">
    <source>
        <dbReference type="Proteomes" id="UP000824596"/>
    </source>
</evidence>
<dbReference type="PANTHER" id="PTHR31431">
    <property type="entry name" value="NUCLEOPORIN NUP188 HOMOLOG"/>
    <property type="match status" value="1"/>
</dbReference>
<keyword evidence="4" id="KW-0653">Protein transport</keyword>
<reference evidence="13" key="1">
    <citation type="submission" date="2021-09" db="EMBL/GenBank/DDBJ databases">
        <title>A high-quality genome of the endoparasitic fungus Hirsutella rhossiliensis with a comparison of Hirsutella genomes reveals transposable elements contributing to genome size variation.</title>
        <authorList>
            <person name="Lin R."/>
            <person name="Jiao Y."/>
            <person name="Sun X."/>
            <person name="Ling J."/>
            <person name="Xie B."/>
            <person name="Cheng X."/>
        </authorList>
    </citation>
    <scope>NUCLEOTIDE SEQUENCE</scope>
    <source>
        <strain evidence="13">HR02</strain>
    </source>
</reference>
<dbReference type="OrthoDB" id="102511at2759"/>
<evidence type="ECO:0000256" key="7">
    <source>
        <dbReference type="ARBA" id="ARBA00023242"/>
    </source>
</evidence>
<sequence length="1826" mass="201784">MAPVSDSSYFPSLEECLSGERVLLSWRHISTALSDQSGQRQTCPAVTRFLADDHVHSLLRDPSAVFAPPNEAAKKDFDTKTAPVNVTSASASDHDVKTLKSDAEWLSQNAKINLVAALRVVIVEFQSRPFRHLMGPLSSQDAANLQEAAGLQNGQGASFLSDLGASSALDSDEIAADFERTDSRRRRLFDTLLAERRSFMMTMDYLHAIKLYGRLPVFASTDENLALLYKLNGPAHAQDETASLLPAYLKIVSGRMANIEAGFRSLTDESLLLIDDIELDWLRSLLTEIIHALSVVFQIADSLGSDFPPSGAINQWFSLMNLYNFFDSIQPIHPTITELILPLKTLSSAVSISLLKLARSLTFLAEREDDPALPDDSYDSYLLLSDVLEQIHKCILDAASADCESASPVIFAWTLLLHRMNVSYQNRTEKRDNLLQQNARENFELGGVIRPTVARRNSAGSIFSIESSKFDGFLESGTTPKDLQLVEQLAAGVTAHGQVFDVIANMATSLGPSAEGSMSPLLSSRIRVAFLELLKVSYPVVGYQSETVSSLLSLLAPGRDYWDISAENALSTSHDVLACMIHDDHAMEFYFQQSLDRFPYEFLPFITLCKRLCTATMATDDDRSDLIVRLLRKTPSLAFTLPNAFSGYELVQEDENTNSFCLVEEIPLISLSSSWSRRCIEDDAYRLPAGTYGRFITDTGRVVLVEYPHSTLSLLGRQLEINLTKEGYRSELGMLQPSEVAQVISLFSTLFRMEYLRIAKTSNDSIAAHRESDLLQEASKHISGGKDLVSIVCETMDYFMQDEPTRAEDAAVHILTACVTFLDAMLPIQPSRVWSYLARSELLSSDSRAGKLAKITGTLDLVSERFDLLMSSLSFFSRLIDTAMCSAVQRRASNKLAYRQKPESNPWLGTADKVLTRVSLSVAQASVDVLESTSTWRFDSETSRLQLISNVVPVLDKLVLYSYSTGESPSSENLTSSLRPAASYVVDCFMAPSTGTLRFGPMLTSFGAALMLPDATLYRKRTMIVRNQLNSVVKFCTTLLRTADYLARSSAMLETYLFKSSTLLARLSALSDPVRSPVIRLLESLVVNAAKSTAEPPSLLGYLGPQISKSFLQSLSNLGKPFALTHDAKITWTFFSSILRNRQQWMSNCLLTGQTPREAMKEGSKKGELSADSVFACALAKLKGLKDLDNVEALAILDFVASAQNYWPWTIFTLLKDTSYIDGLRAYVRDLKPSHLTVKSDAIGTSVDARVAAYVAETLAMQLYHSRHQGTAGPLAKSLVADLDYYLRDGVEIAGYNKSLHNNFAKNFANKYFGCSIELFKRTPLEHRELGSNYYYNLDRANDMLGFDPGWLGRRDDGFKNEMELANANLSLVDAQIALFHAWEVLLVELSTCLPSDQTVTRQMLQVVHQCLNANQGAPGPESIFLKLVDARANLALILVQRLVKSSIDVKDINHLLTTLVATIHDAEEPFTKQSVTYNRTLLKALFVTLRAYQLVDSKAAPDSYADQEGPAVNVAQTILNVLDHVVGRGFRTLVSLIHDRDTDVLPEDLALLTAIMQACLSLPTIDQSQTQVLNIMASHDVMNAATSLFSWADQLSIQGDPVYGELSILFLLELSSLPLLAEQLACDGILSNLLSANLAKYMLKANISPYADAPVAQRCYSIWAKGLLPLMLNLLASLGATLAPEMAYVLNQFSHLLETSVDRFEPPGASRTRSNSTPHYLTLLATSEIHSLALLTRILAALRASNSRDIPAVEWDSNGLLENVDFWLSSKRLLKERLLPLGSREMEWRNTKVAADAGGPDNLLEQKAVSQLETVRDVLSDELEG</sequence>
<dbReference type="Pfam" id="PF21093">
    <property type="entry name" value="Nup188_N-subdom_III"/>
    <property type="match status" value="1"/>
</dbReference>
<dbReference type="Gene3D" id="1.25.10.70">
    <property type="match status" value="1"/>
</dbReference>
<dbReference type="PANTHER" id="PTHR31431:SF1">
    <property type="entry name" value="NUCLEOPORIN NUP188"/>
    <property type="match status" value="1"/>
</dbReference>
<evidence type="ECO:0000259" key="12">
    <source>
        <dbReference type="Pfam" id="PF21093"/>
    </source>
</evidence>
<accession>A0A9P8MQ66</accession>
<evidence type="ECO:0000259" key="11">
    <source>
        <dbReference type="Pfam" id="PF18378"/>
    </source>
</evidence>
<evidence type="ECO:0000256" key="4">
    <source>
        <dbReference type="ARBA" id="ARBA00022927"/>
    </source>
</evidence>
<dbReference type="RefSeq" id="XP_044716652.1">
    <property type="nucleotide sequence ID" value="XM_044868071.1"/>
</dbReference>
<dbReference type="EMBL" id="JAIZPD010000013">
    <property type="protein sequence ID" value="KAH0959139.1"/>
    <property type="molecule type" value="Genomic_DNA"/>
</dbReference>
<dbReference type="GO" id="GO:0051028">
    <property type="term" value="P:mRNA transport"/>
    <property type="evidence" value="ECO:0007669"/>
    <property type="project" value="UniProtKB-KW"/>
</dbReference>
<feature type="domain" description="Nuclear pore protein Nup188 C-terminal" evidence="11">
    <location>
        <begin position="1456"/>
        <end position="1820"/>
    </location>
</feature>
<keyword evidence="2" id="KW-0813">Transport</keyword>
<gene>
    <name evidence="13" type="ORF">HRG_09600</name>
</gene>
<dbReference type="GO" id="GO:0006405">
    <property type="term" value="P:RNA export from nucleus"/>
    <property type="evidence" value="ECO:0007669"/>
    <property type="project" value="TreeGrafter"/>
</dbReference>
<evidence type="ECO:0000256" key="3">
    <source>
        <dbReference type="ARBA" id="ARBA00022816"/>
    </source>
</evidence>
<dbReference type="Proteomes" id="UP000824596">
    <property type="component" value="Unassembled WGS sequence"/>
</dbReference>
<dbReference type="Pfam" id="PF18378">
    <property type="entry name" value="Nup188_C"/>
    <property type="match status" value="1"/>
</dbReference>
<evidence type="ECO:0000259" key="10">
    <source>
        <dbReference type="Pfam" id="PF10487"/>
    </source>
</evidence>
<evidence type="ECO:0000256" key="6">
    <source>
        <dbReference type="ARBA" id="ARBA00023132"/>
    </source>
</evidence>
<keyword evidence="14" id="KW-1185">Reference proteome</keyword>
<evidence type="ECO:0000256" key="9">
    <source>
        <dbReference type="ARBA" id="ARBA00040174"/>
    </source>
</evidence>
<comment type="similarity">
    <text evidence="8">Belongs to the Nup188 family.</text>
</comment>
<dbReference type="InterPro" id="IPR041634">
    <property type="entry name" value="Nup188_C"/>
</dbReference>
<evidence type="ECO:0000256" key="1">
    <source>
        <dbReference type="ARBA" id="ARBA00004567"/>
    </source>
</evidence>
<organism evidence="13 14">
    <name type="scientific">Hirsutella rhossiliensis</name>
    <dbReference type="NCBI Taxonomy" id="111463"/>
    <lineage>
        <taxon>Eukaryota</taxon>
        <taxon>Fungi</taxon>
        <taxon>Dikarya</taxon>
        <taxon>Ascomycota</taxon>
        <taxon>Pezizomycotina</taxon>
        <taxon>Sordariomycetes</taxon>
        <taxon>Hypocreomycetidae</taxon>
        <taxon>Hypocreales</taxon>
        <taxon>Ophiocordycipitaceae</taxon>
        <taxon>Hirsutella</taxon>
    </lineage>
</organism>